<dbReference type="EMBL" id="CAJNYV010003062">
    <property type="protein sequence ID" value="CAF3532115.1"/>
    <property type="molecule type" value="Genomic_DNA"/>
</dbReference>
<dbReference type="AlphaFoldDB" id="A0A821WSA9"/>
<protein>
    <submittedName>
        <fullName evidence="2">Uncharacterized protein</fullName>
    </submittedName>
</protein>
<gene>
    <name evidence="1" type="ORF">KIK155_LOCUS17514</name>
    <name evidence="2" type="ORF">TOA249_LOCUS32848</name>
</gene>
<dbReference type="Proteomes" id="UP000663865">
    <property type="component" value="Unassembled WGS sequence"/>
</dbReference>
<organism evidence="2 3">
    <name type="scientific">Rotaria socialis</name>
    <dbReference type="NCBI Taxonomy" id="392032"/>
    <lineage>
        <taxon>Eukaryota</taxon>
        <taxon>Metazoa</taxon>
        <taxon>Spiralia</taxon>
        <taxon>Gnathifera</taxon>
        <taxon>Rotifera</taxon>
        <taxon>Eurotatoria</taxon>
        <taxon>Bdelloidea</taxon>
        <taxon>Philodinida</taxon>
        <taxon>Philodinidae</taxon>
        <taxon>Rotaria</taxon>
    </lineage>
</organism>
<comment type="caution">
    <text evidence="2">The sequence shown here is derived from an EMBL/GenBank/DDBJ whole genome shotgun (WGS) entry which is preliminary data.</text>
</comment>
<proteinExistence type="predicted"/>
<evidence type="ECO:0000313" key="1">
    <source>
        <dbReference type="EMBL" id="CAF3532115.1"/>
    </source>
</evidence>
<feature type="non-terminal residue" evidence="2">
    <location>
        <position position="1"/>
    </location>
</feature>
<sequence length="200" mass="23330">DVCCVACLAIDIHKQHSDQVKSIVDVANGEKQILREHLEKIEKFVVDFTNEQSQLEQALKNIDVSEARNSQHVDKEFDRIIVCFQDRRKVLKEELKEKCKVYRDNIYLRQDNLKNINSSIRKCLEEGRYALTLNDFAALAQSKVIIEKMNNLGVESVEYHHQIQLTDWVQVDIPTQKTFKMISTLGTIWKPREACCSCRY</sequence>
<evidence type="ECO:0000313" key="3">
    <source>
        <dbReference type="Proteomes" id="UP000663838"/>
    </source>
</evidence>
<dbReference type="Proteomes" id="UP000663838">
    <property type="component" value="Unassembled WGS sequence"/>
</dbReference>
<dbReference type="EMBL" id="CAJOBS010008892">
    <property type="protein sequence ID" value="CAF4932503.1"/>
    <property type="molecule type" value="Genomic_DNA"/>
</dbReference>
<reference evidence="2" key="1">
    <citation type="submission" date="2021-02" db="EMBL/GenBank/DDBJ databases">
        <authorList>
            <person name="Nowell W R."/>
        </authorList>
    </citation>
    <scope>NUCLEOTIDE SEQUENCE</scope>
</reference>
<name>A0A821WSA9_9BILA</name>
<evidence type="ECO:0000313" key="2">
    <source>
        <dbReference type="EMBL" id="CAF4932503.1"/>
    </source>
</evidence>
<accession>A0A821WSA9</accession>